<organism evidence="1 2">
    <name type="scientific">Mycobacterium phage Rich</name>
    <dbReference type="NCBI Taxonomy" id="1927021"/>
    <lineage>
        <taxon>Viruses</taxon>
        <taxon>Duplodnaviria</taxon>
        <taxon>Heunggongvirae</taxon>
        <taxon>Uroviricota</taxon>
        <taxon>Caudoviricetes</taxon>
        <taxon>Bclasvirinae</taxon>
        <taxon>Acadianvirus</taxon>
        <taxon>Acadianvirus baee</taxon>
    </lineage>
</organism>
<accession>A0A1L6BZ22</accession>
<reference evidence="1 2" key="1">
    <citation type="submission" date="2016-11" db="EMBL/GenBank/DDBJ databases">
        <authorList>
            <person name="Cheung S."/>
            <person name="Hausler R."/>
            <person name="Pastore C.F."/>
            <person name="Perone H."/>
            <person name="Scheidt D."/>
            <person name="Zheng J.C."/>
            <person name="Garlena R.A."/>
            <person name="Russell D.A."/>
            <person name="Pope W.H."/>
            <person name="Jacobs-Sera D."/>
            <person name="Hatfull G.F."/>
        </authorList>
    </citation>
    <scope>NUCLEOTIDE SEQUENCE [LARGE SCALE GENOMIC DNA]</scope>
</reference>
<dbReference type="Proteomes" id="UP000225176">
    <property type="component" value="Segment"/>
</dbReference>
<name>A0A1L6BZ22_9CAUD</name>
<evidence type="ECO:0000313" key="1">
    <source>
        <dbReference type="EMBL" id="APQ42341.1"/>
    </source>
</evidence>
<evidence type="ECO:0000313" key="2">
    <source>
        <dbReference type="Proteomes" id="UP000225176"/>
    </source>
</evidence>
<protein>
    <submittedName>
        <fullName evidence="1">Uncharacterized protein</fullName>
    </submittedName>
</protein>
<gene>
    <name evidence="1" type="primary">82</name>
    <name evidence="1" type="ORF">PBI_RICH_82</name>
</gene>
<sequence length="104" mass="11329">MSTVIEAAELQPGDVYRGVMLGAVERGQAYKVITARTYVAAKTYRVLEAVNVSTGNHASIQLSSTTLVARLAPVDRRDVCAAIDSASDGDQFTVVLHDGEMWWW</sequence>
<proteinExistence type="predicted"/>
<dbReference type="EMBL" id="KY224000">
    <property type="protein sequence ID" value="APQ42341.1"/>
    <property type="molecule type" value="Genomic_DNA"/>
</dbReference>